<dbReference type="GeneID" id="85314518"/>
<dbReference type="AlphaFoldDB" id="A0AAJ0C8F8"/>
<dbReference type="Pfam" id="PF13561">
    <property type="entry name" value="adh_short_C2"/>
    <property type="match status" value="1"/>
</dbReference>
<dbReference type="GO" id="GO:0016616">
    <property type="term" value="F:oxidoreductase activity, acting on the CH-OH group of donors, NAD or NADP as acceptor"/>
    <property type="evidence" value="ECO:0007669"/>
    <property type="project" value="TreeGrafter"/>
</dbReference>
<dbReference type="PROSITE" id="PS00061">
    <property type="entry name" value="ADH_SHORT"/>
    <property type="match status" value="1"/>
</dbReference>
<dbReference type="InterPro" id="IPR020904">
    <property type="entry name" value="Sc_DH/Rdtase_CS"/>
</dbReference>
<dbReference type="PRINTS" id="PR00080">
    <property type="entry name" value="SDRFAMILY"/>
</dbReference>
<gene>
    <name evidence="3" type="ORF">QBC33DRAFT_582273</name>
</gene>
<comment type="caution">
    <text evidence="3">The sequence shown here is derived from an EMBL/GenBank/DDBJ whole genome shotgun (WGS) entry which is preliminary data.</text>
</comment>
<dbReference type="EMBL" id="MU838997">
    <property type="protein sequence ID" value="KAK1772088.1"/>
    <property type="molecule type" value="Genomic_DNA"/>
</dbReference>
<name>A0AAJ0C8F8_9PEZI</name>
<reference evidence="3" key="1">
    <citation type="submission" date="2023-06" db="EMBL/GenBank/DDBJ databases">
        <title>Genome-scale phylogeny and comparative genomics of the fungal order Sordariales.</title>
        <authorList>
            <consortium name="Lawrence Berkeley National Laboratory"/>
            <person name="Hensen N."/>
            <person name="Bonometti L."/>
            <person name="Westerberg I."/>
            <person name="Brannstrom I.O."/>
            <person name="Guillou S."/>
            <person name="Cros-Aarteil S."/>
            <person name="Calhoun S."/>
            <person name="Haridas S."/>
            <person name="Kuo A."/>
            <person name="Mondo S."/>
            <person name="Pangilinan J."/>
            <person name="Riley R."/>
            <person name="Labutti K."/>
            <person name="Andreopoulos B."/>
            <person name="Lipzen A."/>
            <person name="Chen C."/>
            <person name="Yanf M."/>
            <person name="Daum C."/>
            <person name="Ng V."/>
            <person name="Clum A."/>
            <person name="Steindorff A."/>
            <person name="Ohm R."/>
            <person name="Martin F."/>
            <person name="Silar P."/>
            <person name="Natvig D."/>
            <person name="Lalanne C."/>
            <person name="Gautier V."/>
            <person name="Ament-Velasquez S.L."/>
            <person name="Kruys A."/>
            <person name="Hutchinson M.I."/>
            <person name="Powell A.J."/>
            <person name="Barry K."/>
            <person name="Miller A.N."/>
            <person name="Grigoriev I.V."/>
            <person name="Debuchy R."/>
            <person name="Gladieux P."/>
            <person name="Thoren M.H."/>
            <person name="Johannesson H."/>
        </authorList>
    </citation>
    <scope>NUCLEOTIDE SEQUENCE</scope>
    <source>
        <strain evidence="3">8032-3</strain>
    </source>
</reference>
<dbReference type="PRINTS" id="PR00081">
    <property type="entry name" value="GDHRDH"/>
</dbReference>
<proteinExistence type="inferred from homology"/>
<evidence type="ECO:0000256" key="2">
    <source>
        <dbReference type="ARBA" id="ARBA00022857"/>
    </source>
</evidence>
<dbReference type="SUPFAM" id="SSF51735">
    <property type="entry name" value="NAD(P)-binding Rossmann-fold domains"/>
    <property type="match status" value="1"/>
</dbReference>
<organism evidence="3 4">
    <name type="scientific">Phialemonium atrogriseum</name>
    <dbReference type="NCBI Taxonomy" id="1093897"/>
    <lineage>
        <taxon>Eukaryota</taxon>
        <taxon>Fungi</taxon>
        <taxon>Dikarya</taxon>
        <taxon>Ascomycota</taxon>
        <taxon>Pezizomycotina</taxon>
        <taxon>Sordariomycetes</taxon>
        <taxon>Sordariomycetidae</taxon>
        <taxon>Cephalothecales</taxon>
        <taxon>Cephalothecaceae</taxon>
        <taxon>Phialemonium</taxon>
    </lineage>
</organism>
<dbReference type="InterPro" id="IPR036291">
    <property type="entry name" value="NAD(P)-bd_dom_sf"/>
</dbReference>
<sequence>MSYQDLRGKTFVITGAASGQGRTTAILLGRQGANLGLLDLNKPDDVAAEIARLGGKALSFAVDVANYEQVHTAIKETSDHFGGIDGAANMAGTIGTQGFRGKGYALNVIEDKDWDWMMAVNLTGVKNCIKAELNYVKDHSSIVNISSIAGQRGTPWNAPYGTAKWGVISLTKCAAQEAGDRGIRVNAIAPGVIDTPLAQSLGTQEQVHERLISKTALKRIAQPEEVSKVVLFLLSDVSGYITGTTINVDGGFQ</sequence>
<evidence type="ECO:0000256" key="1">
    <source>
        <dbReference type="ARBA" id="ARBA00006484"/>
    </source>
</evidence>
<protein>
    <submittedName>
        <fullName evidence="3">3-oxoacyl-reductase</fullName>
    </submittedName>
</protein>
<evidence type="ECO:0000313" key="4">
    <source>
        <dbReference type="Proteomes" id="UP001244011"/>
    </source>
</evidence>
<comment type="similarity">
    <text evidence="1">Belongs to the short-chain dehydrogenases/reductases (SDR) family.</text>
</comment>
<dbReference type="FunFam" id="3.40.50.720:FF:000084">
    <property type="entry name" value="Short-chain dehydrogenase reductase"/>
    <property type="match status" value="1"/>
</dbReference>
<dbReference type="PANTHER" id="PTHR42760">
    <property type="entry name" value="SHORT-CHAIN DEHYDROGENASES/REDUCTASES FAMILY MEMBER"/>
    <property type="match status" value="1"/>
</dbReference>
<dbReference type="GO" id="GO:0048038">
    <property type="term" value="F:quinone binding"/>
    <property type="evidence" value="ECO:0007669"/>
    <property type="project" value="TreeGrafter"/>
</dbReference>
<dbReference type="PANTHER" id="PTHR42760:SF45">
    <property type="entry name" value="SHORT CHAIN DEHYDROGENASE_REDUCTASE FAMILY PROTEIN, PUTATIVE (AFU_ORTHOLOGUE AFUA_3G09150)-RELATED"/>
    <property type="match status" value="1"/>
</dbReference>
<accession>A0AAJ0C8F8</accession>
<dbReference type="InterPro" id="IPR002347">
    <property type="entry name" value="SDR_fam"/>
</dbReference>
<dbReference type="GO" id="GO:0006633">
    <property type="term" value="P:fatty acid biosynthetic process"/>
    <property type="evidence" value="ECO:0007669"/>
    <property type="project" value="TreeGrafter"/>
</dbReference>
<keyword evidence="2" id="KW-0521">NADP</keyword>
<dbReference type="Proteomes" id="UP001244011">
    <property type="component" value="Unassembled WGS sequence"/>
</dbReference>
<dbReference type="RefSeq" id="XP_060288301.1">
    <property type="nucleotide sequence ID" value="XM_060431331.1"/>
</dbReference>
<keyword evidence="4" id="KW-1185">Reference proteome</keyword>
<dbReference type="Gene3D" id="3.40.50.720">
    <property type="entry name" value="NAD(P)-binding Rossmann-like Domain"/>
    <property type="match status" value="1"/>
</dbReference>
<evidence type="ECO:0000313" key="3">
    <source>
        <dbReference type="EMBL" id="KAK1772088.1"/>
    </source>
</evidence>